<name>A0AAN9VWP4_9ORTH</name>
<evidence type="ECO:0000256" key="7">
    <source>
        <dbReference type="ARBA" id="ARBA00023242"/>
    </source>
</evidence>
<dbReference type="PANTHER" id="PTHR23110:SF111">
    <property type="entry name" value="LONGITUDINALS LACKING PROTEIN, ISOFORMS F_I_K_T"/>
    <property type="match status" value="1"/>
</dbReference>
<evidence type="ECO:0000313" key="11">
    <source>
        <dbReference type="EMBL" id="KAK7872890.1"/>
    </source>
</evidence>
<dbReference type="GO" id="GO:0016199">
    <property type="term" value="P:axon midline choice point recognition"/>
    <property type="evidence" value="ECO:0007669"/>
    <property type="project" value="UniProtKB-ARBA"/>
</dbReference>
<dbReference type="SUPFAM" id="SSF54695">
    <property type="entry name" value="POZ domain"/>
    <property type="match status" value="1"/>
</dbReference>
<keyword evidence="5" id="KW-0805">Transcription regulation</keyword>
<evidence type="ECO:0000256" key="2">
    <source>
        <dbReference type="ARBA" id="ARBA00022473"/>
    </source>
</evidence>
<keyword evidence="3" id="KW-0221">Differentiation</keyword>
<keyword evidence="6" id="KW-0804">Transcription</keyword>
<evidence type="ECO:0000256" key="9">
    <source>
        <dbReference type="SAM" id="MobiDB-lite"/>
    </source>
</evidence>
<dbReference type="GO" id="GO:0035167">
    <property type="term" value="P:larval lymph gland hemopoiesis"/>
    <property type="evidence" value="ECO:0007669"/>
    <property type="project" value="UniProtKB-ARBA"/>
</dbReference>
<feature type="compositionally biased region" description="Polar residues" evidence="9">
    <location>
        <begin position="269"/>
        <end position="279"/>
    </location>
</feature>
<evidence type="ECO:0000256" key="4">
    <source>
        <dbReference type="ARBA" id="ARBA00022902"/>
    </source>
</evidence>
<evidence type="ECO:0000256" key="8">
    <source>
        <dbReference type="ARBA" id="ARBA00037382"/>
    </source>
</evidence>
<dbReference type="GO" id="GO:0008406">
    <property type="term" value="P:gonad development"/>
    <property type="evidence" value="ECO:0007669"/>
    <property type="project" value="UniProtKB-ARBA"/>
</dbReference>
<dbReference type="GO" id="GO:0006357">
    <property type="term" value="P:regulation of transcription by RNA polymerase II"/>
    <property type="evidence" value="ECO:0007669"/>
    <property type="project" value="TreeGrafter"/>
</dbReference>
<dbReference type="GO" id="GO:0007526">
    <property type="term" value="P:larval somatic muscle development"/>
    <property type="evidence" value="ECO:0007669"/>
    <property type="project" value="UniProtKB-ARBA"/>
</dbReference>
<feature type="region of interest" description="Disordered" evidence="9">
    <location>
        <begin position="260"/>
        <end position="335"/>
    </location>
</feature>
<comment type="function">
    <text evidence="8">Putative transcription factor required for axon growth and guidance in the central and peripheral nervous systems. Repels CNS axons away from the midline by promoting the expression of the midline repellent sli and its receptor robo.</text>
</comment>
<proteinExistence type="predicted"/>
<dbReference type="EMBL" id="JAZDUA010000018">
    <property type="protein sequence ID" value="KAK7872890.1"/>
    <property type="molecule type" value="Genomic_DNA"/>
</dbReference>
<dbReference type="AlphaFoldDB" id="A0AAN9VWP4"/>
<dbReference type="GO" id="GO:0045476">
    <property type="term" value="P:nurse cell apoptotic process"/>
    <property type="evidence" value="ECO:0007669"/>
    <property type="project" value="UniProtKB-ARBA"/>
</dbReference>
<keyword evidence="12" id="KW-1185">Reference proteome</keyword>
<comment type="caution">
    <text evidence="11">The sequence shown here is derived from an EMBL/GenBank/DDBJ whole genome shotgun (WGS) entry which is preliminary data.</text>
</comment>
<dbReference type="Proteomes" id="UP001378592">
    <property type="component" value="Unassembled WGS sequence"/>
</dbReference>
<dbReference type="Pfam" id="PF00651">
    <property type="entry name" value="BTB"/>
    <property type="match status" value="1"/>
</dbReference>
<keyword evidence="4" id="KW-0524">Neurogenesis</keyword>
<evidence type="ECO:0000256" key="1">
    <source>
        <dbReference type="ARBA" id="ARBA00004123"/>
    </source>
</evidence>
<reference evidence="11 12" key="1">
    <citation type="submission" date="2024-03" db="EMBL/GenBank/DDBJ databases">
        <title>The genome assembly and annotation of the cricket Gryllus longicercus Weissman &amp; Gray.</title>
        <authorList>
            <person name="Szrajer S."/>
            <person name="Gray D."/>
            <person name="Ylla G."/>
        </authorList>
    </citation>
    <scope>NUCLEOTIDE SEQUENCE [LARGE SCALE GENOMIC DNA]</scope>
    <source>
        <strain evidence="11">DAG 2021-001</strain>
        <tissue evidence="11">Whole body minus gut</tissue>
    </source>
</reference>
<dbReference type="GO" id="GO:0045467">
    <property type="term" value="P:R7 cell development"/>
    <property type="evidence" value="ECO:0007669"/>
    <property type="project" value="UniProtKB-ARBA"/>
</dbReference>
<dbReference type="InterPro" id="IPR051095">
    <property type="entry name" value="Dros_DevTransReg"/>
</dbReference>
<protein>
    <recommendedName>
        <fullName evidence="10">BTB domain-containing protein</fullName>
    </recommendedName>
</protein>
<evidence type="ECO:0000256" key="5">
    <source>
        <dbReference type="ARBA" id="ARBA00023015"/>
    </source>
</evidence>
<dbReference type="Gene3D" id="3.30.710.10">
    <property type="entry name" value="Potassium Channel Kv1.1, Chain A"/>
    <property type="match status" value="1"/>
</dbReference>
<feature type="compositionally biased region" description="Basic and acidic residues" evidence="9">
    <location>
        <begin position="289"/>
        <end position="325"/>
    </location>
</feature>
<dbReference type="PANTHER" id="PTHR23110">
    <property type="entry name" value="BTB DOMAIN TRANSCRIPTION FACTOR"/>
    <property type="match status" value="1"/>
</dbReference>
<organism evidence="11 12">
    <name type="scientific">Gryllus longicercus</name>
    <dbReference type="NCBI Taxonomy" id="2509291"/>
    <lineage>
        <taxon>Eukaryota</taxon>
        <taxon>Metazoa</taxon>
        <taxon>Ecdysozoa</taxon>
        <taxon>Arthropoda</taxon>
        <taxon>Hexapoda</taxon>
        <taxon>Insecta</taxon>
        <taxon>Pterygota</taxon>
        <taxon>Neoptera</taxon>
        <taxon>Polyneoptera</taxon>
        <taxon>Orthoptera</taxon>
        <taxon>Ensifera</taxon>
        <taxon>Gryllidea</taxon>
        <taxon>Grylloidea</taxon>
        <taxon>Gryllidae</taxon>
        <taxon>Gryllinae</taxon>
        <taxon>Gryllus</taxon>
    </lineage>
</organism>
<dbReference type="InterPro" id="IPR011333">
    <property type="entry name" value="SKP1/BTB/POZ_sf"/>
</dbReference>
<evidence type="ECO:0000256" key="3">
    <source>
        <dbReference type="ARBA" id="ARBA00022782"/>
    </source>
</evidence>
<gene>
    <name evidence="11" type="ORF">R5R35_004215</name>
</gene>
<sequence length="438" mass="49468">MAKAAFSLCWEDHTRQLAAVYTSLLENNFLVDCTIFAEGQSLKAHRLVLSACSPYFHMLFQEETGKHPFIVLVDASFETLKTVIEFVYRGETQISEGNLKAFLTLAQALQIKGLNAFSKNYKNKNPSSNNTGYTPQEPCEDNENTCEVQSNASYENNLENNFQPPHYSEGYPDTERTMFSVGDEGRGDSVAEGQCPQEHLRSLGCEEAPVDSEVTVKHEPLFSEFAEDRNVILKNIRSNGSTSGTSASEINGGTAFITDCCESSHGNEESTVTPPSQQEIMKLSSKVSSGRDEPLHPEILVPKREHRDDERKEPMDDTDVRRNDTNETDEPTELSYNEQNLDQCSNNGLPWAEGASKRRSELFHECGFEQPPRQRTSRSAPAASVRFDDVGHWPAHNSNRRRCKLCVNKLSRTRCIKCDVALCFYEKRNCFLLYHKKY</sequence>
<evidence type="ECO:0000313" key="12">
    <source>
        <dbReference type="Proteomes" id="UP001378592"/>
    </source>
</evidence>
<dbReference type="PROSITE" id="PS50097">
    <property type="entry name" value="BTB"/>
    <property type="match status" value="1"/>
</dbReference>
<evidence type="ECO:0000256" key="6">
    <source>
        <dbReference type="ARBA" id="ARBA00023163"/>
    </source>
</evidence>
<dbReference type="GO" id="GO:0005634">
    <property type="term" value="C:nucleus"/>
    <property type="evidence" value="ECO:0007669"/>
    <property type="project" value="UniProtKB-SubCell"/>
</dbReference>
<feature type="domain" description="BTB" evidence="10">
    <location>
        <begin position="31"/>
        <end position="96"/>
    </location>
</feature>
<keyword evidence="7" id="KW-0539">Nucleus</keyword>
<dbReference type="CDD" id="cd18315">
    <property type="entry name" value="BTB_POZ_BAB-like"/>
    <property type="match status" value="1"/>
</dbReference>
<feature type="region of interest" description="Disordered" evidence="9">
    <location>
        <begin position="122"/>
        <end position="142"/>
    </location>
</feature>
<accession>A0AAN9VWP4</accession>
<comment type="subcellular location">
    <subcellularLocation>
        <location evidence="1">Nucleus</location>
    </subcellularLocation>
</comment>
<dbReference type="GO" id="GO:0007464">
    <property type="term" value="P:R3/R4 cell fate commitment"/>
    <property type="evidence" value="ECO:0007669"/>
    <property type="project" value="UniProtKB-ARBA"/>
</dbReference>
<dbReference type="InterPro" id="IPR000210">
    <property type="entry name" value="BTB/POZ_dom"/>
</dbReference>
<dbReference type="GO" id="GO:0048813">
    <property type="term" value="P:dendrite morphogenesis"/>
    <property type="evidence" value="ECO:0007669"/>
    <property type="project" value="UniProtKB-ARBA"/>
</dbReference>
<evidence type="ECO:0000259" key="10">
    <source>
        <dbReference type="PROSITE" id="PS50097"/>
    </source>
</evidence>
<keyword evidence="2" id="KW-0217">Developmental protein</keyword>
<dbReference type="SMART" id="SM00225">
    <property type="entry name" value="BTB"/>
    <property type="match status" value="1"/>
</dbReference>